<evidence type="ECO:0000259" key="8">
    <source>
        <dbReference type="PROSITE" id="PS50885"/>
    </source>
</evidence>
<feature type="domain" description="Methyl-accepting transducer" evidence="7">
    <location>
        <begin position="590"/>
        <end position="819"/>
    </location>
</feature>
<dbReference type="PANTHER" id="PTHR43531:SF11">
    <property type="entry name" value="METHYL-ACCEPTING CHEMOTAXIS PROTEIN 3"/>
    <property type="match status" value="1"/>
</dbReference>
<keyword evidence="4" id="KW-0807">Transducer</keyword>
<dbReference type="GO" id="GO:0007165">
    <property type="term" value="P:signal transduction"/>
    <property type="evidence" value="ECO:0007669"/>
    <property type="project" value="UniProtKB-KW"/>
</dbReference>
<keyword evidence="2" id="KW-0145">Chemotaxis</keyword>
<evidence type="ECO:0000259" key="7">
    <source>
        <dbReference type="PROSITE" id="PS50111"/>
    </source>
</evidence>
<evidence type="ECO:0000256" key="6">
    <source>
        <dbReference type="SAM" id="MobiDB-lite"/>
    </source>
</evidence>
<gene>
    <name evidence="9" type="primary">trg</name>
    <name evidence="9" type="ORF">ElP_47800</name>
</gene>
<accession>A0A518H7T4</accession>
<dbReference type="SMART" id="SM00283">
    <property type="entry name" value="MA"/>
    <property type="match status" value="1"/>
</dbReference>
<dbReference type="Gene3D" id="3.30.450.40">
    <property type="match status" value="2"/>
</dbReference>
<dbReference type="CDD" id="cd11386">
    <property type="entry name" value="MCP_signal"/>
    <property type="match status" value="1"/>
</dbReference>
<dbReference type="PRINTS" id="PR00260">
    <property type="entry name" value="CHEMTRNSDUCR"/>
</dbReference>
<protein>
    <submittedName>
        <fullName evidence="9">Methyl-accepting chemotaxis protein III</fullName>
    </submittedName>
</protein>
<name>A0A518H7T4_9BACT</name>
<dbReference type="CDD" id="cd06225">
    <property type="entry name" value="HAMP"/>
    <property type="match status" value="1"/>
</dbReference>
<dbReference type="InterPro" id="IPR003660">
    <property type="entry name" value="HAMP_dom"/>
</dbReference>
<dbReference type="InterPro" id="IPR003018">
    <property type="entry name" value="GAF"/>
</dbReference>
<dbReference type="PANTHER" id="PTHR43531">
    <property type="entry name" value="PROTEIN ICFG"/>
    <property type="match status" value="1"/>
</dbReference>
<dbReference type="Pfam" id="PF00015">
    <property type="entry name" value="MCPsignal"/>
    <property type="match status" value="1"/>
</dbReference>
<dbReference type="GO" id="GO:0005886">
    <property type="term" value="C:plasma membrane"/>
    <property type="evidence" value="ECO:0007669"/>
    <property type="project" value="TreeGrafter"/>
</dbReference>
<evidence type="ECO:0000256" key="1">
    <source>
        <dbReference type="ARBA" id="ARBA00004370"/>
    </source>
</evidence>
<evidence type="ECO:0000256" key="3">
    <source>
        <dbReference type="ARBA" id="ARBA00029447"/>
    </source>
</evidence>
<dbReference type="Gene3D" id="3.30.450.20">
    <property type="entry name" value="PAS domain"/>
    <property type="match status" value="1"/>
</dbReference>
<comment type="similarity">
    <text evidence="3">Belongs to the methyl-accepting chemotaxis (MCP) protein family.</text>
</comment>
<dbReference type="SUPFAM" id="SSF55781">
    <property type="entry name" value="GAF domain-like"/>
    <property type="match status" value="2"/>
</dbReference>
<dbReference type="InterPro" id="IPR051310">
    <property type="entry name" value="MCP_chemotaxis"/>
</dbReference>
<keyword evidence="10" id="KW-1185">Reference proteome</keyword>
<dbReference type="SMART" id="SM00304">
    <property type="entry name" value="HAMP"/>
    <property type="match status" value="1"/>
</dbReference>
<evidence type="ECO:0000256" key="2">
    <source>
        <dbReference type="ARBA" id="ARBA00022500"/>
    </source>
</evidence>
<dbReference type="InterPro" id="IPR029016">
    <property type="entry name" value="GAF-like_dom_sf"/>
</dbReference>
<reference evidence="9 10" key="1">
    <citation type="submission" date="2019-02" db="EMBL/GenBank/DDBJ databases">
        <title>Deep-cultivation of Planctomycetes and their phenomic and genomic characterization uncovers novel biology.</title>
        <authorList>
            <person name="Wiegand S."/>
            <person name="Jogler M."/>
            <person name="Boedeker C."/>
            <person name="Pinto D."/>
            <person name="Vollmers J."/>
            <person name="Rivas-Marin E."/>
            <person name="Kohn T."/>
            <person name="Peeters S.H."/>
            <person name="Heuer A."/>
            <person name="Rast P."/>
            <person name="Oberbeckmann S."/>
            <person name="Bunk B."/>
            <person name="Jeske O."/>
            <person name="Meyerdierks A."/>
            <person name="Storesund J.E."/>
            <person name="Kallscheuer N."/>
            <person name="Luecker S."/>
            <person name="Lage O.M."/>
            <person name="Pohl T."/>
            <person name="Merkel B.J."/>
            <person name="Hornburger P."/>
            <person name="Mueller R.-W."/>
            <person name="Bruemmer F."/>
            <person name="Labrenz M."/>
            <person name="Spormann A.M."/>
            <person name="Op den Camp H."/>
            <person name="Overmann J."/>
            <person name="Amann R."/>
            <person name="Jetten M.S.M."/>
            <person name="Mascher T."/>
            <person name="Medema M.H."/>
            <person name="Devos D.P."/>
            <person name="Kaster A.-K."/>
            <person name="Ovreas L."/>
            <person name="Rohde M."/>
            <person name="Galperin M.Y."/>
            <person name="Jogler C."/>
        </authorList>
    </citation>
    <scope>NUCLEOTIDE SEQUENCE [LARGE SCALE GENOMIC DNA]</scope>
    <source>
        <strain evidence="9 10">ElP</strain>
    </source>
</reference>
<dbReference type="SUPFAM" id="SSF58104">
    <property type="entry name" value="Methyl-accepting chemotaxis protein (MCP) signaling domain"/>
    <property type="match status" value="1"/>
</dbReference>
<dbReference type="GO" id="GO:0004888">
    <property type="term" value="F:transmembrane signaling receptor activity"/>
    <property type="evidence" value="ECO:0007669"/>
    <property type="project" value="InterPro"/>
</dbReference>
<proteinExistence type="inferred from homology"/>
<evidence type="ECO:0000256" key="4">
    <source>
        <dbReference type="PROSITE-ProRule" id="PRU00284"/>
    </source>
</evidence>
<feature type="region of interest" description="Disordered" evidence="6">
    <location>
        <begin position="1"/>
        <end position="64"/>
    </location>
</feature>
<dbReference type="GO" id="GO:0006935">
    <property type="term" value="P:chemotaxis"/>
    <property type="evidence" value="ECO:0007669"/>
    <property type="project" value="UniProtKB-KW"/>
</dbReference>
<organism evidence="9 10">
    <name type="scientific">Tautonia plasticadhaerens</name>
    <dbReference type="NCBI Taxonomy" id="2527974"/>
    <lineage>
        <taxon>Bacteria</taxon>
        <taxon>Pseudomonadati</taxon>
        <taxon>Planctomycetota</taxon>
        <taxon>Planctomycetia</taxon>
        <taxon>Isosphaerales</taxon>
        <taxon>Isosphaeraceae</taxon>
        <taxon>Tautonia</taxon>
    </lineage>
</organism>
<dbReference type="InterPro" id="IPR004089">
    <property type="entry name" value="MCPsignal_dom"/>
</dbReference>
<feature type="coiled-coil region" evidence="5">
    <location>
        <begin position="619"/>
        <end position="646"/>
    </location>
</feature>
<evidence type="ECO:0000313" key="9">
    <source>
        <dbReference type="EMBL" id="QDV36851.1"/>
    </source>
</evidence>
<feature type="compositionally biased region" description="Basic residues" evidence="6">
    <location>
        <begin position="35"/>
        <end position="44"/>
    </location>
</feature>
<dbReference type="Pfam" id="PF13185">
    <property type="entry name" value="GAF_2"/>
    <property type="match status" value="2"/>
</dbReference>
<dbReference type="AlphaFoldDB" id="A0A518H7T4"/>
<dbReference type="RefSeq" id="WP_145273795.1">
    <property type="nucleotide sequence ID" value="NZ_CP036426.1"/>
</dbReference>
<dbReference type="OrthoDB" id="221239at2"/>
<dbReference type="InterPro" id="IPR004090">
    <property type="entry name" value="Chemotax_Me-accpt_rcpt"/>
</dbReference>
<dbReference type="SMART" id="SM00065">
    <property type="entry name" value="GAF"/>
    <property type="match status" value="2"/>
</dbReference>
<dbReference type="PROSITE" id="PS50885">
    <property type="entry name" value="HAMP"/>
    <property type="match status" value="1"/>
</dbReference>
<dbReference type="Gene3D" id="1.10.287.950">
    <property type="entry name" value="Methyl-accepting chemotaxis protein"/>
    <property type="match status" value="1"/>
</dbReference>
<comment type="subcellular location">
    <subcellularLocation>
        <location evidence="1">Membrane</location>
    </subcellularLocation>
</comment>
<dbReference type="EMBL" id="CP036426">
    <property type="protein sequence ID" value="QDV36851.1"/>
    <property type="molecule type" value="Genomic_DNA"/>
</dbReference>
<dbReference type="Pfam" id="PF00672">
    <property type="entry name" value="HAMP"/>
    <property type="match status" value="1"/>
</dbReference>
<dbReference type="FunFam" id="1.10.287.950:FF:000001">
    <property type="entry name" value="Methyl-accepting chemotaxis sensory transducer"/>
    <property type="match status" value="1"/>
</dbReference>
<feature type="domain" description="HAMP" evidence="8">
    <location>
        <begin position="533"/>
        <end position="585"/>
    </location>
</feature>
<dbReference type="KEGG" id="tpla:ElP_47800"/>
<sequence length="834" mass="89978">MSNAPSPFEPDDRPQEPTGAEGGRPPSGPAGKPAQARRKDRTRRPRPEPEPDPLAVAEDAQERLDASDADTRAMVEALAAVVRAESAQEIMREALAAVREAYGWDVACFRKVDPKGESLVFAVEAGSTPPPMRKLVRERELRLGEGASGLAWRRSEAVFIEDLLADRQAASDRQARDAGLRGMAALPVSCEGELAGIMEFASAEPIEFGPLRRDALGTIARTASDKMTKLAQQRESTRLARMVSNAPINMIVADRDLRMRYLNPKAIETLTQLQAHLPVPVDKMIGQPIDVFHKDPERQRKLLADPSNLPYQGSMRIGPEFIDLVASAIIDDAGEYLGPMLTWKIVTDQHIQAVRESEMLADSNAVNYMLTRLVDASSTEEVVRVALETVRGSFGWAYGSFWHREGEGRTLEFMVESGETTEEFRRATQASRYAIGQGLSGRAWETRDLYFAADLSEIPDCPRAGVARRVGIASAVAIPLQVGGRLVGVMDFLTRERISPSENRLDVLRSIGRLVSSALERVERQARGDQEKRDLEEKVTALMKVAASAASGDLTVKVPVTGTDDLGRLGDAMGAMITDLKGIISQIVDSTRQFAEGSQVIAESATYLSESSQNQAATVEEMSASIEQLGRAIVEINKNAEAARSQAEETWGLARQGGEAVEQAIEAMGLISKSSEQVSDITQVIGEIASQTNLLALNAAIEAARAGEHGLGFAVVADEVRKLAERSSAAAKEITSLIKESSRRVADGSRLSEKAGQSLSTIVKGVEETTDRISMIARATNEQSDSASEVTKAIQDVSGITETNASSAEELSASAEELGAQAESLRQAASGFKV</sequence>
<evidence type="ECO:0000313" key="10">
    <source>
        <dbReference type="Proteomes" id="UP000317835"/>
    </source>
</evidence>
<dbReference type="Proteomes" id="UP000317835">
    <property type="component" value="Chromosome"/>
</dbReference>
<keyword evidence="5" id="KW-0175">Coiled coil</keyword>
<evidence type="ECO:0000256" key="5">
    <source>
        <dbReference type="SAM" id="Coils"/>
    </source>
</evidence>
<dbReference type="PROSITE" id="PS50111">
    <property type="entry name" value="CHEMOTAXIS_TRANSDUC_2"/>
    <property type="match status" value="1"/>
</dbReference>